<dbReference type="Gene3D" id="3.30.70.80">
    <property type="entry name" value="Peptidase S8 propeptide/proteinase inhibitor I9"/>
    <property type="match status" value="1"/>
</dbReference>
<evidence type="ECO:0000256" key="1">
    <source>
        <dbReference type="ARBA" id="ARBA00011073"/>
    </source>
</evidence>
<keyword evidence="3 5" id="KW-0378">Hydrolase</keyword>
<gene>
    <name evidence="10" type="ORF">BZG36_02583</name>
</gene>
<evidence type="ECO:0000313" key="10">
    <source>
        <dbReference type="EMBL" id="OZJ04280.1"/>
    </source>
</evidence>
<dbReference type="InterPro" id="IPR015500">
    <property type="entry name" value="Peptidase_S8_subtilisin-rel"/>
</dbReference>
<dbReference type="InterPro" id="IPR010259">
    <property type="entry name" value="S8pro/Inhibitor_I9"/>
</dbReference>
<reference evidence="10 11" key="1">
    <citation type="journal article" date="2017" name="Mycologia">
        <title>Bifiguratus adelaidae, gen. et sp. nov., a new member of Mucoromycotina in endophytic and soil-dwelling habitats.</title>
        <authorList>
            <person name="Torres-Cruz T.J."/>
            <person name="Billingsley Tobias T.L."/>
            <person name="Almatruk M."/>
            <person name="Hesse C."/>
            <person name="Kuske C.R."/>
            <person name="Desiro A."/>
            <person name="Benucci G.M."/>
            <person name="Bonito G."/>
            <person name="Stajich J.E."/>
            <person name="Dunlap C."/>
            <person name="Arnold A.E."/>
            <person name="Porras-Alfaro A."/>
        </authorList>
    </citation>
    <scope>NUCLEOTIDE SEQUENCE [LARGE SCALE GENOMIC DNA]</scope>
    <source>
        <strain evidence="10 11">AZ0501</strain>
    </source>
</reference>
<keyword evidence="4 5" id="KW-0720">Serine protease</keyword>
<comment type="caution">
    <text evidence="10">The sequence shown here is derived from an EMBL/GenBank/DDBJ whole genome shotgun (WGS) entry which is preliminary data.</text>
</comment>
<dbReference type="PROSITE" id="PS00137">
    <property type="entry name" value="SUBTILASE_HIS"/>
    <property type="match status" value="1"/>
</dbReference>
<evidence type="ECO:0000256" key="5">
    <source>
        <dbReference type="PROSITE-ProRule" id="PRU01240"/>
    </source>
</evidence>
<dbReference type="Pfam" id="PF00082">
    <property type="entry name" value="Peptidase_S8"/>
    <property type="match status" value="1"/>
</dbReference>
<dbReference type="AlphaFoldDB" id="A0A261Y0X9"/>
<keyword evidence="2 5" id="KW-0645">Protease</keyword>
<dbReference type="Gene3D" id="3.40.50.200">
    <property type="entry name" value="Peptidase S8/S53 domain"/>
    <property type="match status" value="1"/>
</dbReference>
<dbReference type="FunFam" id="3.40.50.200:FF:000007">
    <property type="entry name" value="Subtilisin-like serine protease"/>
    <property type="match status" value="1"/>
</dbReference>
<evidence type="ECO:0000256" key="6">
    <source>
        <dbReference type="RuleBase" id="RU003355"/>
    </source>
</evidence>
<evidence type="ECO:0000256" key="7">
    <source>
        <dbReference type="SAM" id="SignalP"/>
    </source>
</evidence>
<protein>
    <recommendedName>
        <fullName evidence="12">Peptidase S8/S53 domain-containing protein</fullName>
    </recommendedName>
</protein>
<dbReference type="GO" id="GO:0004252">
    <property type="term" value="F:serine-type endopeptidase activity"/>
    <property type="evidence" value="ECO:0007669"/>
    <property type="project" value="UniProtKB-UniRule"/>
</dbReference>
<organism evidence="10 11">
    <name type="scientific">Bifiguratus adelaidae</name>
    <dbReference type="NCBI Taxonomy" id="1938954"/>
    <lineage>
        <taxon>Eukaryota</taxon>
        <taxon>Fungi</taxon>
        <taxon>Fungi incertae sedis</taxon>
        <taxon>Mucoromycota</taxon>
        <taxon>Mucoromycotina</taxon>
        <taxon>Endogonomycetes</taxon>
        <taxon>Endogonales</taxon>
        <taxon>Endogonales incertae sedis</taxon>
        <taxon>Bifiguratus</taxon>
    </lineage>
</organism>
<feature type="active site" description="Charge relay system" evidence="5">
    <location>
        <position position="343"/>
    </location>
</feature>
<evidence type="ECO:0000259" key="9">
    <source>
        <dbReference type="Pfam" id="PF05922"/>
    </source>
</evidence>
<evidence type="ECO:0008006" key="12">
    <source>
        <dbReference type="Google" id="ProtNLM"/>
    </source>
</evidence>
<feature type="domain" description="Inhibitor I9" evidence="9">
    <location>
        <begin position="43"/>
        <end position="123"/>
    </location>
</feature>
<feature type="domain" description="Peptidase S8/S53" evidence="8">
    <location>
        <begin position="162"/>
        <end position="379"/>
    </location>
</feature>
<dbReference type="PROSITE" id="PS00136">
    <property type="entry name" value="SUBTILASE_ASP"/>
    <property type="match status" value="1"/>
</dbReference>
<keyword evidence="11" id="KW-1185">Reference proteome</keyword>
<evidence type="ECO:0000259" key="8">
    <source>
        <dbReference type="Pfam" id="PF00082"/>
    </source>
</evidence>
<comment type="similarity">
    <text evidence="1 5 6">Belongs to the peptidase S8 family.</text>
</comment>
<evidence type="ECO:0000313" key="11">
    <source>
        <dbReference type="Proteomes" id="UP000242875"/>
    </source>
</evidence>
<dbReference type="Proteomes" id="UP000242875">
    <property type="component" value="Unassembled WGS sequence"/>
</dbReference>
<keyword evidence="7" id="KW-0732">Signal</keyword>
<feature type="signal peptide" evidence="7">
    <location>
        <begin position="1"/>
        <end position="21"/>
    </location>
</feature>
<evidence type="ECO:0000256" key="3">
    <source>
        <dbReference type="ARBA" id="ARBA00022801"/>
    </source>
</evidence>
<dbReference type="PROSITE" id="PS51892">
    <property type="entry name" value="SUBTILASE"/>
    <property type="match status" value="1"/>
</dbReference>
<dbReference type="InterPro" id="IPR037045">
    <property type="entry name" value="S8pro/Inhibitor_I9_sf"/>
</dbReference>
<dbReference type="InterPro" id="IPR000209">
    <property type="entry name" value="Peptidase_S8/S53_dom"/>
</dbReference>
<feature type="active site" description="Charge relay system" evidence="5">
    <location>
        <position position="170"/>
    </location>
</feature>
<dbReference type="InterPro" id="IPR036852">
    <property type="entry name" value="Peptidase_S8/S53_dom_sf"/>
</dbReference>
<dbReference type="InterPro" id="IPR023827">
    <property type="entry name" value="Peptidase_S8_Asp-AS"/>
</dbReference>
<dbReference type="GO" id="GO:0006508">
    <property type="term" value="P:proteolysis"/>
    <property type="evidence" value="ECO:0007669"/>
    <property type="project" value="UniProtKB-KW"/>
</dbReference>
<feature type="chain" id="PRO_5012537397" description="Peptidase S8/S53 domain-containing protein" evidence="7">
    <location>
        <begin position="22"/>
        <end position="405"/>
    </location>
</feature>
<dbReference type="SUPFAM" id="SSF52743">
    <property type="entry name" value="Subtilisin-like"/>
    <property type="match status" value="1"/>
</dbReference>
<evidence type="ECO:0000256" key="4">
    <source>
        <dbReference type="ARBA" id="ARBA00022825"/>
    </source>
</evidence>
<dbReference type="InterPro" id="IPR022398">
    <property type="entry name" value="Peptidase_S8_His-AS"/>
</dbReference>
<dbReference type="InterPro" id="IPR034193">
    <property type="entry name" value="PCSK9_ProteinaseK-like"/>
</dbReference>
<dbReference type="EMBL" id="MVBO01000046">
    <property type="protein sequence ID" value="OZJ04280.1"/>
    <property type="molecule type" value="Genomic_DNA"/>
</dbReference>
<accession>A0A261Y0X9</accession>
<dbReference type="PANTHER" id="PTHR43806">
    <property type="entry name" value="PEPTIDASE S8"/>
    <property type="match status" value="1"/>
</dbReference>
<dbReference type="CDD" id="cd04077">
    <property type="entry name" value="Peptidases_S8_PCSK9_ProteinaseK_like"/>
    <property type="match status" value="1"/>
</dbReference>
<name>A0A261Y0X9_9FUNG</name>
<feature type="active site" description="Charge relay system" evidence="5">
    <location>
        <position position="202"/>
    </location>
</feature>
<evidence type="ECO:0000256" key="2">
    <source>
        <dbReference type="ARBA" id="ARBA00022670"/>
    </source>
</evidence>
<sequence length="405" mass="44333">MSRSIWELMLIIVLAANLVLAIGEQATTPLAPLFCPVAAVPHSYIVILSPDLSRTRIVDHFRWLTRLMTAYEINGCDHVGMLVTRRYDVQGFIGYAGTFEDGVIDRIRAREEVLYVECDARVHVVEEKVQYPAPWGLARISHRHFHDPCATRMYFYKDVPGPNVEVYVLDTGIRTDHVDFIGRASWGITVPENEEDIDVNGHGTHVAGIIGGRAFGVAKRSRLIAVKVMRSDGSGAISDVMAGMQWVVDHHKTNRTVINMSLGGPKSKALNAMSVEHGVVVVVAAGNSDVDACENSPASARQAISVGATTIQDTKAYFSNYGMNIPSTWNTSPRSTRILSGTSMAAPHVAGLAAYAMQVTGKAHPHEIRSIMQAWATKNVLKYLPNQTPNELAYNNASNHIYAAI</sequence>
<dbReference type="Pfam" id="PF05922">
    <property type="entry name" value="Inhibitor_I9"/>
    <property type="match status" value="1"/>
</dbReference>
<dbReference type="GO" id="GO:0005615">
    <property type="term" value="C:extracellular space"/>
    <property type="evidence" value="ECO:0007669"/>
    <property type="project" value="TreeGrafter"/>
</dbReference>
<dbReference type="PROSITE" id="PS00138">
    <property type="entry name" value="SUBTILASE_SER"/>
    <property type="match status" value="1"/>
</dbReference>
<dbReference type="OrthoDB" id="206201at2759"/>
<dbReference type="InterPro" id="IPR023828">
    <property type="entry name" value="Peptidase_S8_Ser-AS"/>
</dbReference>
<dbReference type="InterPro" id="IPR050131">
    <property type="entry name" value="Peptidase_S8_subtilisin-like"/>
</dbReference>
<dbReference type="PRINTS" id="PR00723">
    <property type="entry name" value="SUBTILISIN"/>
</dbReference>
<dbReference type="PANTHER" id="PTHR43806:SF11">
    <property type="entry name" value="CEREVISIN-RELATED"/>
    <property type="match status" value="1"/>
</dbReference>
<dbReference type="SUPFAM" id="SSF54897">
    <property type="entry name" value="Protease propeptides/inhibitors"/>
    <property type="match status" value="1"/>
</dbReference>
<proteinExistence type="inferred from homology"/>